<reference evidence="1 2" key="1">
    <citation type="journal article" date="2021" name="Appl. Environ. Microbiol.">
        <title>Genetic linkage and physical mapping for an oyster mushroom Pleurotus cornucopiae and QTL analysis for the trait cap color.</title>
        <authorList>
            <person name="Zhang Y."/>
            <person name="Gao W."/>
            <person name="Sonnenberg A."/>
            <person name="Chen Q."/>
            <person name="Zhang J."/>
            <person name="Huang C."/>
        </authorList>
    </citation>
    <scope>NUCLEOTIDE SEQUENCE [LARGE SCALE GENOMIC DNA]</scope>
    <source>
        <strain evidence="1">CCMSSC00406</strain>
    </source>
</reference>
<accession>A0ACB7J3M5</accession>
<organism evidence="1 2">
    <name type="scientific">Pleurotus cornucopiae</name>
    <name type="common">Cornucopia mushroom</name>
    <dbReference type="NCBI Taxonomy" id="5321"/>
    <lineage>
        <taxon>Eukaryota</taxon>
        <taxon>Fungi</taxon>
        <taxon>Dikarya</taxon>
        <taxon>Basidiomycota</taxon>
        <taxon>Agaricomycotina</taxon>
        <taxon>Agaricomycetes</taxon>
        <taxon>Agaricomycetidae</taxon>
        <taxon>Agaricales</taxon>
        <taxon>Pleurotineae</taxon>
        <taxon>Pleurotaceae</taxon>
        <taxon>Pleurotus</taxon>
    </lineage>
</organism>
<evidence type="ECO:0000313" key="1">
    <source>
        <dbReference type="EMBL" id="KAG9225164.1"/>
    </source>
</evidence>
<protein>
    <submittedName>
        <fullName evidence="1">Uncharacterized protein</fullName>
    </submittedName>
</protein>
<name>A0ACB7J3M5_PLECO</name>
<proteinExistence type="predicted"/>
<keyword evidence="2" id="KW-1185">Reference proteome</keyword>
<dbReference type="Proteomes" id="UP000824881">
    <property type="component" value="Unassembled WGS sequence"/>
</dbReference>
<gene>
    <name evidence="1" type="ORF">CCMSSC00406_0007425</name>
</gene>
<sequence>MAGTEKASIQSEPLPVELITEIIALVADGLYSKFDQRNHSVLSTLAAASLVSRTWNTICRSHILHTLVLNFRFDLERLCFLHFDAPHLCKFIRKVHLGRDDFCSTAEWFPAFSARLKNLRELLLENPASPGNGRMVPESLPARLFTAPRLRKIVFRYWYSAVDGSDVLSVLPATIEELSFENMNGPNLSDLAVQSQSTVSVRLEALRSLEFKYTSHFMLGCQNPIECPNLQRYTFWTSPKHPWNLPPWVPTSFSELTLHAKMSRALPDFGTVIKPSVVTIHLLGTSGSYFDFFYWIQHCIKSLPSPSSVKTLKIHIINNLDLDYGLKAMVGLYPDLADYEMFSRFLHRLWACGGGSLKAIALDIRPQTEHCEDDLQVSKARQLAELAKLKKGFAPLLEANVLNVDYIMERPDPPLVFKSAPELHGIVLSRRHWKLKLKAPPPLFARKASPIACGGTSER</sequence>
<evidence type="ECO:0000313" key="2">
    <source>
        <dbReference type="Proteomes" id="UP000824881"/>
    </source>
</evidence>
<comment type="caution">
    <text evidence="1">The sequence shown here is derived from an EMBL/GenBank/DDBJ whole genome shotgun (WGS) entry which is preliminary data.</text>
</comment>
<dbReference type="EMBL" id="WQMT02000003">
    <property type="protein sequence ID" value="KAG9225164.1"/>
    <property type="molecule type" value="Genomic_DNA"/>
</dbReference>